<comment type="caution">
    <text evidence="5">The sequence shown here is derived from an EMBL/GenBank/DDBJ whole genome shotgun (WGS) entry which is preliminary data.</text>
</comment>
<dbReference type="GO" id="GO:0004497">
    <property type="term" value="F:monooxygenase activity"/>
    <property type="evidence" value="ECO:0007669"/>
    <property type="project" value="UniProtKB-KW"/>
</dbReference>
<gene>
    <name evidence="5" type="ORF">ACFSYC_01505</name>
</gene>
<dbReference type="InterPro" id="IPR050641">
    <property type="entry name" value="RIFMO-like"/>
</dbReference>
<evidence type="ECO:0000256" key="3">
    <source>
        <dbReference type="ARBA" id="ARBA00022827"/>
    </source>
</evidence>
<keyword evidence="5" id="KW-0560">Oxidoreductase</keyword>
<comment type="cofactor">
    <cofactor evidence="1">
        <name>FAD</name>
        <dbReference type="ChEBI" id="CHEBI:57692"/>
    </cofactor>
</comment>
<reference evidence="6" key="1">
    <citation type="journal article" date="2019" name="Int. J. Syst. Evol. Microbiol.">
        <title>The Global Catalogue of Microorganisms (GCM) 10K type strain sequencing project: providing services to taxonomists for standard genome sequencing and annotation.</title>
        <authorList>
            <consortium name="The Broad Institute Genomics Platform"/>
            <consortium name="The Broad Institute Genome Sequencing Center for Infectious Disease"/>
            <person name="Wu L."/>
            <person name="Ma J."/>
        </authorList>
    </citation>
    <scope>NUCLEOTIDE SEQUENCE [LARGE SCALE GENOMIC DNA]</scope>
    <source>
        <strain evidence="6">KCTC 52232</strain>
    </source>
</reference>
<evidence type="ECO:0000313" key="6">
    <source>
        <dbReference type="Proteomes" id="UP001597601"/>
    </source>
</evidence>
<protein>
    <submittedName>
        <fullName evidence="5">FAD-dependent monooxygenase</fullName>
    </submittedName>
</protein>
<feature type="domain" description="FAD-binding" evidence="4">
    <location>
        <begin position="8"/>
        <end position="348"/>
    </location>
</feature>
<dbReference type="RefSeq" id="WP_377122787.1">
    <property type="nucleotide sequence ID" value="NZ_JBHUON010000001.1"/>
</dbReference>
<proteinExistence type="predicted"/>
<dbReference type="Pfam" id="PF01494">
    <property type="entry name" value="FAD_binding_3"/>
    <property type="match status" value="1"/>
</dbReference>
<evidence type="ECO:0000313" key="5">
    <source>
        <dbReference type="EMBL" id="MFD2863350.1"/>
    </source>
</evidence>
<keyword evidence="5" id="KW-0503">Monooxygenase</keyword>
<dbReference type="PANTHER" id="PTHR43004">
    <property type="entry name" value="TRK SYSTEM POTASSIUM UPTAKE PROTEIN"/>
    <property type="match status" value="1"/>
</dbReference>
<dbReference type="Gene3D" id="3.30.70.2450">
    <property type="match status" value="1"/>
</dbReference>
<dbReference type="PRINTS" id="PR00420">
    <property type="entry name" value="RNGMNOXGNASE"/>
</dbReference>
<keyword evidence="6" id="KW-1185">Reference proteome</keyword>
<dbReference type="InterPro" id="IPR036188">
    <property type="entry name" value="FAD/NAD-bd_sf"/>
</dbReference>
<keyword evidence="2" id="KW-0285">Flavoprotein</keyword>
<organism evidence="5 6">
    <name type="scientific">Mucilaginibacter antarcticus</name>
    <dbReference type="NCBI Taxonomy" id="1855725"/>
    <lineage>
        <taxon>Bacteria</taxon>
        <taxon>Pseudomonadati</taxon>
        <taxon>Bacteroidota</taxon>
        <taxon>Sphingobacteriia</taxon>
        <taxon>Sphingobacteriales</taxon>
        <taxon>Sphingobacteriaceae</taxon>
        <taxon>Mucilaginibacter</taxon>
    </lineage>
</organism>
<dbReference type="Proteomes" id="UP001597601">
    <property type="component" value="Unassembled WGS sequence"/>
</dbReference>
<evidence type="ECO:0000259" key="4">
    <source>
        <dbReference type="Pfam" id="PF01494"/>
    </source>
</evidence>
<dbReference type="Gene3D" id="3.50.50.60">
    <property type="entry name" value="FAD/NAD(P)-binding domain"/>
    <property type="match status" value="1"/>
</dbReference>
<accession>A0ABW5XI10</accession>
<dbReference type="EMBL" id="JBHUON010000001">
    <property type="protein sequence ID" value="MFD2863350.1"/>
    <property type="molecule type" value="Genomic_DNA"/>
</dbReference>
<evidence type="ECO:0000256" key="2">
    <source>
        <dbReference type="ARBA" id="ARBA00022630"/>
    </source>
</evidence>
<keyword evidence="3" id="KW-0274">FAD</keyword>
<evidence type="ECO:0000256" key="1">
    <source>
        <dbReference type="ARBA" id="ARBA00001974"/>
    </source>
</evidence>
<dbReference type="InterPro" id="IPR002938">
    <property type="entry name" value="FAD-bd"/>
</dbReference>
<dbReference type="PANTHER" id="PTHR43004:SF19">
    <property type="entry name" value="BINDING MONOOXYGENASE, PUTATIVE (JCVI)-RELATED"/>
    <property type="match status" value="1"/>
</dbReference>
<dbReference type="SUPFAM" id="SSF51905">
    <property type="entry name" value="FAD/NAD(P)-binding domain"/>
    <property type="match status" value="1"/>
</dbReference>
<name>A0ABW5XI10_9SPHI</name>
<sequence length="538" mass="60575">MLITEQHTKVLIVGAGPSGLMMAAQLIRHGVQPIIIDIKQGPTNQSKALAVQARSLEIYRQLGIVERALQGGKQAHGLVLNQDGKEVASLAITDVGTQQTPYPFVHLYQQSKNERLLLDLLTQNCCPVYWDTTVVSLKQNARQVEVQLQSDQEITTLTCDYVVGADGAHSTVRKQLNIPFTGDTYANEFFLADLELNNAEVKDTQLQIFWGKAGMSAFFPLPETNSYRVIGSLSLASQAKADLQLDEVLPHIAAITGIALNVVQQNWFTTYKLHHRMADNFRKQRCFLIGDAAHIHSPVGGQGMNTGLQDAYNLGWKLAGVVTHQLKETILDSYATERMPVAKELLDTTDRAFKIIVSRSWFWLAVKKWIMPTGVRFFWKSESLRSVFFKRLSQIGISYRDSNISLHLSNSKGIKAGDRLPYLKVFDEKKQLETDLHEWCAKPGFTLIVLGKLQEIDLFTVAKWITQNYTPALNFFYLPPSKKNREVFEVFEVTENKKKALIIRPDMHIGLINDVVDIEMMENYLTTIVGLNKTVPAL</sequence>